<reference evidence="4 5" key="1">
    <citation type="submission" date="2012-02" db="EMBL/GenBank/DDBJ databases">
        <title>Complete genome sequence of Caldilinea aerophila DSM 14535 (= NBRC 102666).</title>
        <authorList>
            <person name="Oguchi A."/>
            <person name="Hosoyama A."/>
            <person name="Sekine M."/>
            <person name="Fukai R."/>
            <person name="Kato Y."/>
            <person name="Nakamura S."/>
            <person name="Hanada S."/>
            <person name="Yamazaki S."/>
            <person name="Fujita N."/>
        </authorList>
    </citation>
    <scope>NUCLEOTIDE SEQUENCE [LARGE SCALE GENOMIC DNA]</scope>
    <source>
        <strain evidence="5">DSM 14535 / JCM 11387 / NBRC 104270 / STL-6-O1</strain>
    </source>
</reference>
<proteinExistence type="predicted"/>
<dbReference type="Proteomes" id="UP000007880">
    <property type="component" value="Chromosome"/>
</dbReference>
<evidence type="ECO:0000256" key="1">
    <source>
        <dbReference type="ARBA" id="ARBA00022679"/>
    </source>
</evidence>
<dbReference type="InterPro" id="IPR029044">
    <property type="entry name" value="Nucleotide-diphossugar_trans"/>
</dbReference>
<dbReference type="PATRIC" id="fig|926550.5.peg.2953"/>
<dbReference type="STRING" id="926550.CLDAP_27180"/>
<dbReference type="RefSeq" id="WP_014433987.1">
    <property type="nucleotide sequence ID" value="NC_017079.1"/>
</dbReference>
<keyword evidence="2 4" id="KW-0548">Nucleotidyltransferase</keyword>
<dbReference type="SUPFAM" id="SSF53448">
    <property type="entry name" value="Nucleotide-diphospho-sugar transferases"/>
    <property type="match status" value="1"/>
</dbReference>
<dbReference type="Pfam" id="PF01704">
    <property type="entry name" value="UDPGP"/>
    <property type="match status" value="1"/>
</dbReference>
<dbReference type="OrthoDB" id="127068at2"/>
<dbReference type="HOGENOM" id="CLU_282094_0_0_0"/>
<dbReference type="PANTHER" id="PTHR32463">
    <property type="entry name" value="L-FUCOSE KINASE"/>
    <property type="match status" value="1"/>
</dbReference>
<dbReference type="InterPro" id="IPR052203">
    <property type="entry name" value="GHMP_Kinase-Related"/>
</dbReference>
<evidence type="ECO:0000256" key="3">
    <source>
        <dbReference type="ARBA" id="ARBA00022777"/>
    </source>
</evidence>
<evidence type="ECO:0000313" key="5">
    <source>
        <dbReference type="Proteomes" id="UP000007880"/>
    </source>
</evidence>
<evidence type="ECO:0000256" key="2">
    <source>
        <dbReference type="ARBA" id="ARBA00022695"/>
    </source>
</evidence>
<accession>I0I670</accession>
<gene>
    <name evidence="4" type="primary">ugp</name>
    <name evidence="4" type="ordered locus">CLDAP_27180</name>
</gene>
<dbReference type="Gene3D" id="3.90.550.10">
    <property type="entry name" value="Spore Coat Polysaccharide Biosynthesis Protein SpsA, Chain A"/>
    <property type="match status" value="1"/>
</dbReference>
<dbReference type="AlphaFoldDB" id="I0I670"/>
<protein>
    <submittedName>
        <fullName evidence="4">UTP--glucose-1-phosphate uridylyltransferase</fullName>
    </submittedName>
</protein>
<dbReference type="GO" id="GO:0050201">
    <property type="term" value="F:fucokinase activity"/>
    <property type="evidence" value="ECO:0007669"/>
    <property type="project" value="TreeGrafter"/>
</dbReference>
<dbReference type="GO" id="GO:0042352">
    <property type="term" value="P:GDP-L-fucose salvage"/>
    <property type="evidence" value="ECO:0007669"/>
    <property type="project" value="TreeGrafter"/>
</dbReference>
<dbReference type="eggNOG" id="COG4284">
    <property type="taxonomic scope" value="Bacteria"/>
</dbReference>
<keyword evidence="3" id="KW-0418">Kinase</keyword>
<dbReference type="KEGG" id="cap:CLDAP_27180"/>
<evidence type="ECO:0000313" key="4">
    <source>
        <dbReference type="EMBL" id="BAM00758.1"/>
    </source>
</evidence>
<dbReference type="PANTHER" id="PTHR32463:SF0">
    <property type="entry name" value="L-FUCOSE KINASE"/>
    <property type="match status" value="1"/>
</dbReference>
<dbReference type="Gene3D" id="3.30.230.120">
    <property type="match status" value="1"/>
</dbReference>
<dbReference type="InterPro" id="IPR002618">
    <property type="entry name" value="UDPGP_fam"/>
</dbReference>
<keyword evidence="5" id="KW-1185">Reference proteome</keyword>
<sequence>MSQLLQIITAQDLEMRNRSLDAFCRRASFDELRSECAALDAFRRRSENLYERVRALFFLYAIYRFHLPQKPELKPGGLIPFDGYDNLLKRRFEEAIDLFLAAPLSDATASALAEAYRRLGFQTLANQVRRSVRSARGNQWMFRIGHPADQPLRVREELYRGVGSRENEAHGAWDAAVSHSPTRLFPILHEATPVRMDLSHSGWSDIFFLGMDYPEGARVLNISIDLAVRGQSDGHPRPPVESFFRVIDQPILRLVSVDLGAVAEISSLAEVFDFAKDYLGLLKAAVIASGIVPPGVEGSGQSLADLLGRMIRPGYGIELVSQVNGIPKGSRLAVSTTLLASLIAVCMRATGQARSLTGPLSEEERRVVAARAILGEWLGGSGGGWQDSGGIWPGIKLIEGVEAGEGDPEYGISRGRLLPRHTILGPDAVTPETRHRLQESLVLVHGGMAQDVGPILEMVTEKYLLRSEAEWEGRQEAIRIFDQLTELLRYGDIRQIGQNTERNFRGPIQTIIPWASNLYTETLIEHARDAFGEDFWGFWMLGGMAGGGMGFLFAPQRKAEAQAWLEKTMGTVKRNLERAVPFAMEPVVYDFAINERGTWAELRTGEQALMPPGYYMLTAPALIRHEQRSLSPFRRAEMEAFGVAARTQPKLAGMIQALFDQLLPSREQSDDHHQSLTALLEANGFDRIQHEQIRADLRSGRIGLAQNRLPVRTVIEDVTADDVSDVVHLSEQERTRLRKVGLDALAAGAVAVVTLAGGAGSRWTKGAGVVKALNPFARIGGKHRNFIEVHLAKSRRVSRLTGTALAHIVTTSYLTHEPIAEFLRREQNYGYAGPLLLSPGRAVGLRLVPMARDLRFAWEETPQQLLDEQAQKVRESLHAALIQWAQQMGEGSDYTDNAALQCLHPVGHWYEIPNLLRNGVLARLLEERPRLRWLMVHNIDTLGADVDPMVLGWHIDRGAAMTTEVITRRIDDRGGGLARVDGRLRLVEGLAMPREEIEFNLTYYNSATYWIDLDQLLGVFGLTRGDLTDAQKVATAVRNVAARMPTYITLKDVKKRWGKGQEDVYPVTQFEKLWGDMTTLPGLNCAFVAVPRLRGQQLKEVAQLDGWLRDGSAAYLETLCEWK</sequence>
<dbReference type="EMBL" id="AP012337">
    <property type="protein sequence ID" value="BAM00758.1"/>
    <property type="molecule type" value="Genomic_DNA"/>
</dbReference>
<organism evidence="4 5">
    <name type="scientific">Caldilinea aerophila (strain DSM 14535 / JCM 11387 / NBRC 104270 / STL-6-O1)</name>
    <dbReference type="NCBI Taxonomy" id="926550"/>
    <lineage>
        <taxon>Bacteria</taxon>
        <taxon>Bacillati</taxon>
        <taxon>Chloroflexota</taxon>
        <taxon>Caldilineae</taxon>
        <taxon>Caldilineales</taxon>
        <taxon>Caldilineaceae</taxon>
        <taxon>Caldilinea</taxon>
    </lineage>
</organism>
<dbReference type="GO" id="GO:0070569">
    <property type="term" value="F:uridylyltransferase activity"/>
    <property type="evidence" value="ECO:0007669"/>
    <property type="project" value="InterPro"/>
</dbReference>
<name>I0I670_CALAS</name>
<keyword evidence="1 4" id="KW-0808">Transferase</keyword>